<accession>A0A1I8M2G5</accession>
<keyword evidence="5" id="KW-0456">Lyase</keyword>
<comment type="subunit">
    <text evidence="9">Homodimer. Only the dimer is catalytically active, as the active sites are constructed of residues from both monomers.</text>
</comment>
<dbReference type="InterPro" id="IPR000183">
    <property type="entry name" value="Orn/DAP/Arg_de-COase"/>
</dbReference>
<protein>
    <recommendedName>
        <fullName evidence="7">ornithine decarboxylase</fullName>
        <ecNumber evidence="7">4.1.1.17</ecNumber>
    </recommendedName>
</protein>
<organism evidence="13">
    <name type="scientific">Musca domestica</name>
    <name type="common">House fly</name>
    <dbReference type="NCBI Taxonomy" id="7370"/>
    <lineage>
        <taxon>Eukaryota</taxon>
        <taxon>Metazoa</taxon>
        <taxon>Ecdysozoa</taxon>
        <taxon>Arthropoda</taxon>
        <taxon>Hexapoda</taxon>
        <taxon>Insecta</taxon>
        <taxon>Pterygota</taxon>
        <taxon>Neoptera</taxon>
        <taxon>Endopterygota</taxon>
        <taxon>Diptera</taxon>
        <taxon>Brachycera</taxon>
        <taxon>Muscomorpha</taxon>
        <taxon>Muscoidea</taxon>
        <taxon>Muscidae</taxon>
        <taxon>Musca</taxon>
    </lineage>
</organism>
<dbReference type="InterPro" id="IPR002433">
    <property type="entry name" value="Orn_de-COase"/>
</dbReference>
<dbReference type="InterPro" id="IPR022644">
    <property type="entry name" value="De-COase2_N"/>
</dbReference>
<dbReference type="GO" id="GO:0005737">
    <property type="term" value="C:cytoplasm"/>
    <property type="evidence" value="ECO:0007669"/>
    <property type="project" value="TreeGrafter"/>
</dbReference>
<sequence length="414" mass="46795">MIKGNRIEFYNNKINIQKVIEEQGLQDTDEALFVCDLNDLRRKYEIWNQLMPRVKPYYAVKCNDDPVVLKTLADLGANFDCASMGEIKLVLAENVEPERIIFAQPCKPLTHVAYAKAKGVMTSIVDSEYEILKLHQHFPESNLVIRIRCDATDVKLSFGEKFGCNVKTEAPALMLLAKELNLKVIGISFHVGTGCNELPAYDRAITESKILFDFGTKLGFNMSLLDIGGGFPGSDNVTFKKISDIVCRSLERNFPEDNVNIIAEPGRYFVESAYTLICKVHSKREAKSCDGGIIKHYYLNDGVYVSFNNVVTENYKVVVEHLLDGEEAVVMPTYKTILWGPTCDPLDKVGDSLELPNLECGDFLIFPNMGAYSIPLTTRFNGYGRNSVLYFDKIAIHDNKEDRFRRTFLKDKSK</sequence>
<dbReference type="PRINTS" id="PR01179">
    <property type="entry name" value="ODADCRBXLASE"/>
</dbReference>
<dbReference type="VEuPathDB" id="VectorBase:MDOA000575"/>
<dbReference type="OrthoDB" id="5034579at2759"/>
<dbReference type="InterPro" id="IPR029066">
    <property type="entry name" value="PLP-binding_barrel"/>
</dbReference>
<dbReference type="FunFam" id="3.20.20.10:FF:000005">
    <property type="entry name" value="Ornithine decarboxylase"/>
    <property type="match status" value="1"/>
</dbReference>
<evidence type="ECO:0000256" key="3">
    <source>
        <dbReference type="ARBA" id="ARBA00022898"/>
    </source>
</evidence>
<comment type="catalytic activity">
    <reaction evidence="10">
        <text>L-ornithine + H(+) = putrescine + CO2</text>
        <dbReference type="Rhea" id="RHEA:22964"/>
        <dbReference type="ChEBI" id="CHEBI:15378"/>
        <dbReference type="ChEBI" id="CHEBI:16526"/>
        <dbReference type="ChEBI" id="CHEBI:46911"/>
        <dbReference type="ChEBI" id="CHEBI:326268"/>
        <dbReference type="EC" id="4.1.1.17"/>
    </reaction>
</comment>
<dbReference type="PANTHER" id="PTHR11482">
    <property type="entry name" value="ARGININE/DIAMINOPIMELATE/ORNITHINE DECARBOXYLASE"/>
    <property type="match status" value="1"/>
</dbReference>
<evidence type="ECO:0000256" key="9">
    <source>
        <dbReference type="ARBA" id="ARBA00046672"/>
    </source>
</evidence>
<evidence type="ECO:0000256" key="6">
    <source>
        <dbReference type="ARBA" id="ARBA00034115"/>
    </source>
</evidence>
<evidence type="ECO:0000256" key="1">
    <source>
        <dbReference type="ARBA" id="ARBA00001933"/>
    </source>
</evidence>
<evidence type="ECO:0000313" key="13">
    <source>
        <dbReference type="EnsemblMetazoa" id="MDOA000575-PB"/>
    </source>
</evidence>
<keyword evidence="4" id="KW-0620">Polyamine biosynthesis</keyword>
<keyword evidence="3 11" id="KW-0663">Pyridoxal phosphate</keyword>
<dbReference type="InterPro" id="IPR009006">
    <property type="entry name" value="Ala_racemase/Decarboxylase_C"/>
</dbReference>
<dbReference type="SUPFAM" id="SSF51419">
    <property type="entry name" value="PLP-binding barrel"/>
    <property type="match status" value="1"/>
</dbReference>
<evidence type="ECO:0000256" key="7">
    <source>
        <dbReference type="ARBA" id="ARBA00034138"/>
    </source>
</evidence>
<dbReference type="CDD" id="cd00622">
    <property type="entry name" value="PLPDE_III_ODC"/>
    <property type="match status" value="1"/>
</dbReference>
<dbReference type="EnsemblMetazoa" id="MDOA000575-RB">
    <property type="protein sequence ID" value="MDOA000575-PB"/>
    <property type="gene ID" value="MDOA000575"/>
</dbReference>
<evidence type="ECO:0000259" key="12">
    <source>
        <dbReference type="Pfam" id="PF02784"/>
    </source>
</evidence>
<comment type="function">
    <text evidence="8">Catalyzes the first and rate-limiting step of polyamine biosynthesis that converts ornithine into putrescine, which is the precursor for the polyamines, spermidine and spermine. Polyamines are essential for cell proliferation and are implicated in cellular processes, ranging from DNA replication to apoptosis.</text>
</comment>
<evidence type="ECO:0000256" key="2">
    <source>
        <dbReference type="ARBA" id="ARBA00008872"/>
    </source>
</evidence>
<dbReference type="STRING" id="7370.A0A1I8M2G5"/>
<dbReference type="SUPFAM" id="SSF50621">
    <property type="entry name" value="Alanine racemase C-terminal domain-like"/>
    <property type="match status" value="1"/>
</dbReference>
<dbReference type="Gene3D" id="3.20.20.10">
    <property type="entry name" value="Alanine racemase"/>
    <property type="match status" value="1"/>
</dbReference>
<dbReference type="PRINTS" id="PR01182">
    <property type="entry name" value="ORNDCRBXLASE"/>
</dbReference>
<reference evidence="13" key="1">
    <citation type="submission" date="2020-05" db="UniProtKB">
        <authorList>
            <consortium name="EnsemblMetazoa"/>
        </authorList>
    </citation>
    <scope>IDENTIFICATION</scope>
    <source>
        <strain evidence="13">Aabys</strain>
    </source>
</reference>
<evidence type="ECO:0000256" key="5">
    <source>
        <dbReference type="ARBA" id="ARBA00023239"/>
    </source>
</evidence>
<evidence type="ECO:0000256" key="11">
    <source>
        <dbReference type="PIRSR" id="PIRSR600183-50"/>
    </source>
</evidence>
<comment type="cofactor">
    <cofactor evidence="1 11">
        <name>pyridoxal 5'-phosphate</name>
        <dbReference type="ChEBI" id="CHEBI:597326"/>
    </cofactor>
</comment>
<evidence type="ECO:0000256" key="8">
    <source>
        <dbReference type="ARBA" id="ARBA00037173"/>
    </source>
</evidence>
<name>A0A1I8M2G5_MUSDO</name>
<feature type="domain" description="Orn/DAP/Arg decarboxylase 2 N-terminal" evidence="12">
    <location>
        <begin position="38"/>
        <end position="270"/>
    </location>
</feature>
<feature type="modified residue" description="N6-(pyridoxal phosphate)lysine" evidence="11">
    <location>
        <position position="61"/>
    </location>
</feature>
<comment type="similarity">
    <text evidence="2">Belongs to the Orn/Lys/Arg decarboxylase class-II family.</text>
</comment>
<dbReference type="AlphaFoldDB" id="A0A1I8M2G5"/>
<dbReference type="PANTHER" id="PTHR11482:SF6">
    <property type="entry name" value="ORNITHINE DECARBOXYLASE 1-RELATED"/>
    <property type="match status" value="1"/>
</dbReference>
<proteinExistence type="inferred from homology"/>
<evidence type="ECO:0000256" key="4">
    <source>
        <dbReference type="ARBA" id="ARBA00023115"/>
    </source>
</evidence>
<feature type="active site" description="Proton donor" evidence="11">
    <location>
        <position position="343"/>
    </location>
</feature>
<dbReference type="GO" id="GO:0033387">
    <property type="term" value="P:putrescine biosynthetic process from arginine, via ornithine"/>
    <property type="evidence" value="ECO:0007669"/>
    <property type="project" value="TreeGrafter"/>
</dbReference>
<evidence type="ECO:0000256" key="10">
    <source>
        <dbReference type="ARBA" id="ARBA00049127"/>
    </source>
</evidence>
<dbReference type="eggNOG" id="KOG0622">
    <property type="taxonomic scope" value="Eukaryota"/>
</dbReference>
<gene>
    <name evidence="13" type="primary">101892809</name>
</gene>
<dbReference type="PROSITE" id="PS00878">
    <property type="entry name" value="ODR_DC_2_1"/>
    <property type="match status" value="1"/>
</dbReference>
<dbReference type="InterPro" id="IPR022653">
    <property type="entry name" value="De-COase2_pyr-phos_BS"/>
</dbReference>
<dbReference type="Gene3D" id="2.40.37.10">
    <property type="entry name" value="Lyase, Ornithine Decarboxylase, Chain A, domain 1"/>
    <property type="match status" value="1"/>
</dbReference>
<dbReference type="VEuPathDB" id="VectorBase:MDOMA2_005027"/>
<comment type="pathway">
    <text evidence="6">Amine and polyamine biosynthesis; putrescine biosynthesis via L-ornithine pathway; putrescine from L-ornithine: step 1/1.</text>
</comment>
<dbReference type="GO" id="GO:0004586">
    <property type="term" value="F:ornithine decarboxylase activity"/>
    <property type="evidence" value="ECO:0007669"/>
    <property type="project" value="UniProtKB-EC"/>
</dbReference>
<dbReference type="EC" id="4.1.1.17" evidence="7"/>
<dbReference type="Pfam" id="PF02784">
    <property type="entry name" value="Orn_Arg_deC_N"/>
    <property type="match status" value="1"/>
</dbReference>